<gene>
    <name evidence="5" type="ORF">UU93_C0003G0018</name>
</gene>
<dbReference type="Gene3D" id="3.30.420.40">
    <property type="match status" value="1"/>
</dbReference>
<comment type="caution">
    <text evidence="5">The sequence shown here is derived from an EMBL/GenBank/DDBJ whole genome shotgun (WGS) entry which is preliminary data.</text>
</comment>
<dbReference type="PANTHER" id="PTHR42749:SF1">
    <property type="entry name" value="CELL SHAPE-DETERMINING PROTEIN MREB"/>
    <property type="match status" value="1"/>
</dbReference>
<comment type="subcellular location">
    <subcellularLocation>
        <location evidence="1">Cytoplasm</location>
    </subcellularLocation>
</comment>
<dbReference type="GO" id="GO:0005524">
    <property type="term" value="F:ATP binding"/>
    <property type="evidence" value="ECO:0007669"/>
    <property type="project" value="UniProtKB-KW"/>
</dbReference>
<dbReference type="EMBL" id="LCCN01000003">
    <property type="protein sequence ID" value="KKS33010.1"/>
    <property type="molecule type" value="Genomic_DNA"/>
</dbReference>
<evidence type="ECO:0000256" key="1">
    <source>
        <dbReference type="ARBA" id="ARBA00004496"/>
    </source>
</evidence>
<evidence type="ECO:0000256" key="4">
    <source>
        <dbReference type="ARBA" id="ARBA00022840"/>
    </source>
</evidence>
<dbReference type="InterPro" id="IPR043129">
    <property type="entry name" value="ATPase_NBD"/>
</dbReference>
<sequence length="133" mass="14314">MTIGNAHPSSYEGKEKIMVVRGRDLGSGLPKSLKITSTEVREAMMPTLREITSSVADLIEETPPELVSDILERGIVMAGGGALIAGIDRLMGEETRMPVYICDDPMTAVVRGCGRVLDDMKLLARVKVTGGLR</sequence>
<evidence type="ECO:0000313" key="5">
    <source>
        <dbReference type="EMBL" id="KKS33010.1"/>
    </source>
</evidence>
<dbReference type="InterPro" id="IPR056546">
    <property type="entry name" value="MreB_MamK-like"/>
</dbReference>
<accession>A0A0G0Y8H4</accession>
<keyword evidence="2" id="KW-0963">Cytoplasm</keyword>
<organism evidence="5 6">
    <name type="scientific">Candidatus Amesbacteria bacterium GW2011_GWA2_42_12</name>
    <dbReference type="NCBI Taxonomy" id="1618356"/>
    <lineage>
        <taxon>Bacteria</taxon>
        <taxon>Candidatus Amesiibacteriota</taxon>
    </lineage>
</organism>
<keyword evidence="4" id="KW-0067">ATP-binding</keyword>
<dbReference type="PANTHER" id="PTHR42749">
    <property type="entry name" value="CELL SHAPE-DETERMINING PROTEIN MREB"/>
    <property type="match status" value="1"/>
</dbReference>
<dbReference type="AlphaFoldDB" id="A0A0G0Y8H4"/>
<proteinExistence type="predicted"/>
<keyword evidence="3" id="KW-0547">Nucleotide-binding</keyword>
<dbReference type="Proteomes" id="UP000034160">
    <property type="component" value="Unassembled WGS sequence"/>
</dbReference>
<evidence type="ECO:0000256" key="2">
    <source>
        <dbReference type="ARBA" id="ARBA00022490"/>
    </source>
</evidence>
<evidence type="ECO:0000256" key="3">
    <source>
        <dbReference type="ARBA" id="ARBA00022741"/>
    </source>
</evidence>
<dbReference type="GO" id="GO:0005737">
    <property type="term" value="C:cytoplasm"/>
    <property type="evidence" value="ECO:0007669"/>
    <property type="project" value="UniProtKB-SubCell"/>
</dbReference>
<protein>
    <submittedName>
        <fullName evidence="5">Rod shape-determining protein MreB</fullName>
    </submittedName>
</protein>
<name>A0A0G0Y8H4_9BACT</name>
<reference evidence="5 6" key="1">
    <citation type="journal article" date="2015" name="Nature">
        <title>rRNA introns, odd ribosomes, and small enigmatic genomes across a large radiation of phyla.</title>
        <authorList>
            <person name="Brown C.T."/>
            <person name="Hug L.A."/>
            <person name="Thomas B.C."/>
            <person name="Sharon I."/>
            <person name="Castelle C.J."/>
            <person name="Singh A."/>
            <person name="Wilkins M.J."/>
            <person name="Williams K.H."/>
            <person name="Banfield J.F."/>
        </authorList>
    </citation>
    <scope>NUCLEOTIDE SEQUENCE [LARGE SCALE GENOMIC DNA]</scope>
</reference>
<dbReference type="Pfam" id="PF06723">
    <property type="entry name" value="MreB_Mbl"/>
    <property type="match status" value="1"/>
</dbReference>
<evidence type="ECO:0000313" key="6">
    <source>
        <dbReference type="Proteomes" id="UP000034160"/>
    </source>
</evidence>
<dbReference type="STRING" id="1618356.UU93_C0003G0018"/>
<dbReference type="SUPFAM" id="SSF53067">
    <property type="entry name" value="Actin-like ATPase domain"/>
    <property type="match status" value="1"/>
</dbReference>